<evidence type="ECO:0000256" key="2">
    <source>
        <dbReference type="SAM" id="MobiDB-lite"/>
    </source>
</evidence>
<evidence type="ECO:0000256" key="1">
    <source>
        <dbReference type="SAM" id="Coils"/>
    </source>
</evidence>
<accession>A0ABN7BCZ1</accession>
<feature type="region of interest" description="Disordered" evidence="2">
    <location>
        <begin position="399"/>
        <end position="420"/>
    </location>
</feature>
<name>A0ABN7BCZ1_9HEMI</name>
<gene>
    <name evidence="3" type="ORF">NTJ_13829</name>
</gene>
<feature type="coiled-coil region" evidence="1">
    <location>
        <begin position="65"/>
        <end position="92"/>
    </location>
</feature>
<proteinExistence type="predicted"/>
<sequence>MDENQQATSESSETVTLTGNVRVNKKMATSNFQHTITLFGKSVNLEEECKKVAGQLGDMCGDQKFIESSKEIARLKLKIKRLQDAYDGCQQQNSTLTSMNDNLSDKVKDLISLQDSQLEKYSTTLMFLMQERKDLLNGIKTWQKEVKYWKKQARKQESEKSKESSDDGESVVCSVVPTESTLVSNGDDANAVEQNNVTGDAQIDQKNAVATPLEKPDMRRILGSGGRHMDSMESSIESCRSLELAKHTPASCKGSFVNSMVQKLESKDKKYKLKSFDEPHHAESVPMTAVEADTVKTFEATSDDRSRELEILKNDNAKLQFEVDNLRQTCESLSSLLERTYEEMQLSSLQPRDEKKDQLIACLRARLLEAISDLMKTDKDFDVKSVACGDSLVHESFSKAPEPCTPGQAKSEPALSPSRASRALFTSPASKLKAFRAEQCHKLKKLSCWNNHEESA</sequence>
<evidence type="ECO:0000313" key="3">
    <source>
        <dbReference type="EMBL" id="BET01012.1"/>
    </source>
</evidence>
<feature type="coiled-coil region" evidence="1">
    <location>
        <begin position="309"/>
        <end position="343"/>
    </location>
</feature>
<organism evidence="3 4">
    <name type="scientific">Nesidiocoris tenuis</name>
    <dbReference type="NCBI Taxonomy" id="355587"/>
    <lineage>
        <taxon>Eukaryota</taxon>
        <taxon>Metazoa</taxon>
        <taxon>Ecdysozoa</taxon>
        <taxon>Arthropoda</taxon>
        <taxon>Hexapoda</taxon>
        <taxon>Insecta</taxon>
        <taxon>Pterygota</taxon>
        <taxon>Neoptera</taxon>
        <taxon>Paraneoptera</taxon>
        <taxon>Hemiptera</taxon>
        <taxon>Heteroptera</taxon>
        <taxon>Panheteroptera</taxon>
        <taxon>Cimicomorpha</taxon>
        <taxon>Miridae</taxon>
        <taxon>Dicyphina</taxon>
        <taxon>Nesidiocoris</taxon>
    </lineage>
</organism>
<protein>
    <submittedName>
        <fullName evidence="3">Uncharacterized protein</fullName>
    </submittedName>
</protein>
<keyword evidence="4" id="KW-1185">Reference proteome</keyword>
<reference evidence="3 4" key="1">
    <citation type="submission" date="2023-09" db="EMBL/GenBank/DDBJ databases">
        <title>Nesidiocoris tenuis whole genome shotgun sequence.</title>
        <authorList>
            <person name="Shibata T."/>
            <person name="Shimoda M."/>
            <person name="Kobayashi T."/>
            <person name="Uehara T."/>
        </authorList>
    </citation>
    <scope>NUCLEOTIDE SEQUENCE [LARGE SCALE GENOMIC DNA]</scope>
    <source>
        <strain evidence="3 4">Japan</strain>
    </source>
</reference>
<dbReference type="Proteomes" id="UP001307889">
    <property type="component" value="Chromosome 12"/>
</dbReference>
<keyword evidence="1" id="KW-0175">Coiled coil</keyword>
<evidence type="ECO:0000313" key="4">
    <source>
        <dbReference type="Proteomes" id="UP001307889"/>
    </source>
</evidence>
<dbReference type="EMBL" id="AP028920">
    <property type="protein sequence ID" value="BET01012.1"/>
    <property type="molecule type" value="Genomic_DNA"/>
</dbReference>